<evidence type="ECO:0000313" key="2">
    <source>
        <dbReference type="EMBL" id="EOO00873.1"/>
    </source>
</evidence>
<keyword evidence="2" id="KW-0489">Methyltransferase</keyword>
<dbReference type="Proteomes" id="UP000014074">
    <property type="component" value="Unassembled WGS sequence"/>
</dbReference>
<evidence type="ECO:0000313" key="3">
    <source>
        <dbReference type="Proteomes" id="UP000014074"/>
    </source>
</evidence>
<dbReference type="OrthoDB" id="2013972at2759"/>
<dbReference type="GeneID" id="19324076"/>
<dbReference type="RefSeq" id="XP_007914573.1">
    <property type="nucleotide sequence ID" value="XM_007916382.1"/>
</dbReference>
<dbReference type="EMBL" id="KB933061">
    <property type="protein sequence ID" value="EOO00873.1"/>
    <property type="molecule type" value="Genomic_DNA"/>
</dbReference>
<proteinExistence type="inferred from homology"/>
<dbReference type="PANTHER" id="PTHR43591:SF31">
    <property type="entry name" value="LAEA-LIKE, PUTATIVE (AFU_ORTHOLOGUE AFUA_8G01930)-RELATED"/>
    <property type="match status" value="1"/>
</dbReference>
<name>R8BNB2_PHAM7</name>
<dbReference type="AlphaFoldDB" id="R8BNB2"/>
<gene>
    <name evidence="2" type="ORF">UCRPA7_3702</name>
</gene>
<keyword evidence="3" id="KW-1185">Reference proteome</keyword>
<dbReference type="InterPro" id="IPR029063">
    <property type="entry name" value="SAM-dependent_MTases_sf"/>
</dbReference>
<organism evidence="2 3">
    <name type="scientific">Phaeoacremonium minimum (strain UCR-PA7)</name>
    <name type="common">Esca disease fungus</name>
    <name type="synonym">Togninia minima</name>
    <dbReference type="NCBI Taxonomy" id="1286976"/>
    <lineage>
        <taxon>Eukaryota</taxon>
        <taxon>Fungi</taxon>
        <taxon>Dikarya</taxon>
        <taxon>Ascomycota</taxon>
        <taxon>Pezizomycotina</taxon>
        <taxon>Sordariomycetes</taxon>
        <taxon>Sordariomycetidae</taxon>
        <taxon>Togniniales</taxon>
        <taxon>Togniniaceae</taxon>
        <taxon>Phaeoacremonium</taxon>
    </lineage>
</organism>
<dbReference type="HOGENOM" id="CLU_010595_2_4_1"/>
<keyword evidence="2" id="KW-0808">Transferase</keyword>
<sequence length="239" mass="27093">MDLVHHLYRLIAGGQLFFAPISDNPQRVLDLGTGTGIWAMDFAETPPNCSFEVDDYEDEWLYRRPFDFIHGRELEGCIANDDKLLERAFQHLAPGGYIELQATSARFTSEDGTHEKATNTTIWLDALFEGAAKFGKPLDIAPKWKNKVEATGFVDVQERILKLPVGTWPKDAKLKEVGSLQYYQQLQAVDSYTPGMIARVLGWSDPEVQVLMAKVKSELKDPTIHLYLPVHFVWGRKPE</sequence>
<protein>
    <submittedName>
        <fullName evidence="2">Putative umta methyltransferase family protein</fullName>
    </submittedName>
</protein>
<reference evidence="3" key="1">
    <citation type="journal article" date="2013" name="Genome Announc.">
        <title>Draft genome sequence of the ascomycete Phaeoacremonium aleophilum strain UCR-PA7, a causal agent of the esca disease complex in grapevines.</title>
        <authorList>
            <person name="Blanco-Ulate B."/>
            <person name="Rolshausen P."/>
            <person name="Cantu D."/>
        </authorList>
    </citation>
    <scope>NUCLEOTIDE SEQUENCE [LARGE SCALE GENOMIC DNA]</scope>
    <source>
        <strain evidence="3">UCR-PA7</strain>
    </source>
</reference>
<dbReference type="Gene3D" id="3.40.50.150">
    <property type="entry name" value="Vaccinia Virus protein VP39"/>
    <property type="match status" value="1"/>
</dbReference>
<comment type="similarity">
    <text evidence="1">Belongs to the methyltransferase superfamily. LaeA methyltransferase family.</text>
</comment>
<dbReference type="SUPFAM" id="SSF53335">
    <property type="entry name" value="S-adenosyl-L-methionine-dependent methyltransferases"/>
    <property type="match status" value="1"/>
</dbReference>
<dbReference type="GO" id="GO:0008168">
    <property type="term" value="F:methyltransferase activity"/>
    <property type="evidence" value="ECO:0007669"/>
    <property type="project" value="UniProtKB-KW"/>
</dbReference>
<dbReference type="eggNOG" id="ENOG502QSKG">
    <property type="taxonomic scope" value="Eukaryota"/>
</dbReference>
<dbReference type="CDD" id="cd02440">
    <property type="entry name" value="AdoMet_MTases"/>
    <property type="match status" value="1"/>
</dbReference>
<evidence type="ECO:0000256" key="1">
    <source>
        <dbReference type="ARBA" id="ARBA00038158"/>
    </source>
</evidence>
<dbReference type="GO" id="GO:0032259">
    <property type="term" value="P:methylation"/>
    <property type="evidence" value="ECO:0007669"/>
    <property type="project" value="UniProtKB-KW"/>
</dbReference>
<dbReference type="Pfam" id="PF13489">
    <property type="entry name" value="Methyltransf_23"/>
    <property type="match status" value="1"/>
</dbReference>
<dbReference type="PANTHER" id="PTHR43591">
    <property type="entry name" value="METHYLTRANSFERASE"/>
    <property type="match status" value="1"/>
</dbReference>
<accession>R8BNB2</accession>
<dbReference type="KEGG" id="tmn:UCRPA7_3702"/>